<feature type="transmembrane region" description="Helical" evidence="1">
    <location>
        <begin position="262"/>
        <end position="281"/>
    </location>
</feature>
<reference evidence="2" key="1">
    <citation type="journal article" date="2014" name="Int. J. Syst. Evol. Microbiol.">
        <title>Complete genome sequence of Corynebacterium casei LMG S-19264T (=DSM 44701T), isolated from a smear-ripened cheese.</title>
        <authorList>
            <consortium name="US DOE Joint Genome Institute (JGI-PGF)"/>
            <person name="Walter F."/>
            <person name="Albersmeier A."/>
            <person name="Kalinowski J."/>
            <person name="Ruckert C."/>
        </authorList>
    </citation>
    <scope>NUCLEOTIDE SEQUENCE</scope>
    <source>
        <strain evidence="2">KCTC 22169</strain>
    </source>
</reference>
<feature type="transmembrane region" description="Helical" evidence="1">
    <location>
        <begin position="237"/>
        <end position="256"/>
    </location>
</feature>
<evidence type="ECO:0008006" key="4">
    <source>
        <dbReference type="Google" id="ProtNLM"/>
    </source>
</evidence>
<dbReference type="AlphaFoldDB" id="A0A918K0M5"/>
<reference evidence="2" key="2">
    <citation type="submission" date="2020-09" db="EMBL/GenBank/DDBJ databases">
        <authorList>
            <person name="Sun Q."/>
            <person name="Kim S."/>
        </authorList>
    </citation>
    <scope>NUCLEOTIDE SEQUENCE</scope>
    <source>
        <strain evidence="2">KCTC 22169</strain>
    </source>
</reference>
<feature type="transmembrane region" description="Helical" evidence="1">
    <location>
        <begin position="352"/>
        <end position="370"/>
    </location>
</feature>
<feature type="transmembrane region" description="Helical" evidence="1">
    <location>
        <begin position="48"/>
        <end position="72"/>
    </location>
</feature>
<dbReference type="Proteomes" id="UP000626148">
    <property type="component" value="Unassembled WGS sequence"/>
</dbReference>
<sequence>MTPTPKWPLLWPFLLTLIVPLIAAWFAYPGTHQPPGMWVFPPEQVGGTPGFSLLAFIIIGTLALIVTALILFPKLFGFQGATPAAPTPTKPLPWWTWVGAVFMLVFWWIMWARPTFVGGLVYFAFSPMWWGFIVMLDGIVYHRNNGKSYIATKPAMFVFCLLISVGGWLYFEYYDYFVLANWYYPNGHMSELPHSLIVILFLIAYTTVWPAIFEWFSLLNSFPKLVARYQNGWKLPLPANLLIWGGLAITVVMVFWPRPFFWAIWIGPMAVLTGTLLRLNVWNPFTSLTQGNWAPGILIAVSSLFNGFLWEMWNHGSENPSIGYPTNPNYWIYDIPYVNVIHIYSEMPLLGYYGYLPFGALVWVFFIWIGRLCNRDTDIYLNGNPN</sequence>
<feature type="transmembrane region" description="Helical" evidence="1">
    <location>
        <begin position="194"/>
        <end position="216"/>
    </location>
</feature>
<keyword evidence="1" id="KW-0812">Transmembrane</keyword>
<name>A0A918K0M5_9GAMM</name>
<organism evidence="2 3">
    <name type="scientific">Saccharospirillum salsuginis</name>
    <dbReference type="NCBI Taxonomy" id="418750"/>
    <lineage>
        <taxon>Bacteria</taxon>
        <taxon>Pseudomonadati</taxon>
        <taxon>Pseudomonadota</taxon>
        <taxon>Gammaproteobacteria</taxon>
        <taxon>Oceanospirillales</taxon>
        <taxon>Saccharospirillaceae</taxon>
        <taxon>Saccharospirillum</taxon>
    </lineage>
</organism>
<evidence type="ECO:0000313" key="2">
    <source>
        <dbReference type="EMBL" id="GGX41257.1"/>
    </source>
</evidence>
<keyword evidence="3" id="KW-1185">Reference proteome</keyword>
<accession>A0A918K0M5</accession>
<keyword evidence="1" id="KW-0472">Membrane</keyword>
<proteinExistence type="predicted"/>
<feature type="transmembrane region" description="Helical" evidence="1">
    <location>
        <begin position="116"/>
        <end position="142"/>
    </location>
</feature>
<feature type="transmembrane region" description="Helical" evidence="1">
    <location>
        <begin position="92"/>
        <end position="110"/>
    </location>
</feature>
<gene>
    <name evidence="2" type="ORF">GCM10007392_05180</name>
</gene>
<feature type="transmembrane region" description="Helical" evidence="1">
    <location>
        <begin position="9"/>
        <end position="28"/>
    </location>
</feature>
<protein>
    <recommendedName>
        <fullName evidence="4">Small-conductance mechanosensitive channel</fullName>
    </recommendedName>
</protein>
<dbReference type="EMBL" id="BMXR01000001">
    <property type="protein sequence ID" value="GGX41257.1"/>
    <property type="molecule type" value="Genomic_DNA"/>
</dbReference>
<feature type="transmembrane region" description="Helical" evidence="1">
    <location>
        <begin position="293"/>
        <end position="310"/>
    </location>
</feature>
<comment type="caution">
    <text evidence="2">The sequence shown here is derived from an EMBL/GenBank/DDBJ whole genome shotgun (WGS) entry which is preliminary data.</text>
</comment>
<dbReference type="RefSeq" id="WP_189606913.1">
    <property type="nucleotide sequence ID" value="NZ_BMXR01000001.1"/>
</dbReference>
<feature type="transmembrane region" description="Helical" evidence="1">
    <location>
        <begin position="154"/>
        <end position="174"/>
    </location>
</feature>
<evidence type="ECO:0000256" key="1">
    <source>
        <dbReference type="SAM" id="Phobius"/>
    </source>
</evidence>
<evidence type="ECO:0000313" key="3">
    <source>
        <dbReference type="Proteomes" id="UP000626148"/>
    </source>
</evidence>
<keyword evidence="1" id="KW-1133">Transmembrane helix</keyword>